<organism evidence="1 2">
    <name type="scientific">Clavispora lusitaniae</name>
    <name type="common">Candida lusitaniae</name>
    <dbReference type="NCBI Taxonomy" id="36911"/>
    <lineage>
        <taxon>Eukaryota</taxon>
        <taxon>Fungi</taxon>
        <taxon>Dikarya</taxon>
        <taxon>Ascomycota</taxon>
        <taxon>Saccharomycotina</taxon>
        <taxon>Pichiomycetes</taxon>
        <taxon>Metschnikowiaceae</taxon>
        <taxon>Clavispora</taxon>
    </lineage>
</organism>
<evidence type="ECO:0000313" key="2">
    <source>
        <dbReference type="Proteomes" id="UP000326582"/>
    </source>
</evidence>
<dbReference type="EMBL" id="CP038484">
    <property type="protein sequence ID" value="QFZ25717.1"/>
    <property type="molecule type" value="Genomic_DNA"/>
</dbReference>
<name>A0ACD0WF80_CLALS</name>
<gene>
    <name evidence="1" type="ORF">EJF14_10822</name>
</gene>
<accession>A0ACD0WF80</accession>
<proteinExistence type="predicted"/>
<dbReference type="Proteomes" id="UP000326582">
    <property type="component" value="Chromosome 1"/>
</dbReference>
<protein>
    <submittedName>
        <fullName evidence="1">GTPase-activating protein</fullName>
    </submittedName>
</protein>
<reference evidence="2" key="1">
    <citation type="journal article" date="2019" name="MBio">
        <title>Comparative genomics for the elucidation of multidrug resistance (MDR) in Candida lusitaniae.</title>
        <authorList>
            <person name="Kannan A."/>
            <person name="Asner S.A."/>
            <person name="Trachsel E."/>
            <person name="Kelly S."/>
            <person name="Parker J."/>
            <person name="Sanglard D."/>
        </authorList>
    </citation>
    <scope>NUCLEOTIDE SEQUENCE [LARGE SCALE GENOMIC DNA]</scope>
    <source>
        <strain evidence="2">P1</strain>
    </source>
</reference>
<sequence>MRKIWTKSSKRRSMVNPSGRADSSDFPDSASIYTEVQSLDHDIVPENHVRSLIRSEYDSTSVKHSWLNGVMNAATTNDISDSTLRLFRVDLRGSHLYVYRAPSHLNTRSFKPGDSDESTDTTRPEARMDSLHRSGSTDSSAHSTAASASVGKSRNMSSGSSTIDASETTAISTSEYVPAITYFSTAIPFPGLQYDVASQTFLAGSSTESLVHFYLFADETTSSAPVQQLQCVLPMLPRFGDVLKTFHSFLTHIFAGDFGEKVDISDITHRVLRLLHHVADSFSGFLLKADVAPQMLKIIESFMSQAPPKSLELISDFKNKMLAKQRELLDLLNTVDSAMTGSTSQSPVQAMGADVFINHTNLFSLATTITKIDAQFFAQWNSSKDKSLLLYSSISDLSMGNMSFYTKNPLIFNNECHIHYLSRLLVYHLFLENPNITAEERARILEKWIDLGCLLDKMGNMSSWLGISSIVLSQPILRLTEVWHQVSLDYIKLLKNDWSPVLFELDKYHLTNIYEKNPFGSQSGQTDADLFAASKESYHIMVPRGLGKIYPKESVIPYFGDLLVNNNSPTTISELEAIWKKVNFSFDRWHDYFNGLYNFDEVIQYNQDVLRRYDSMGFLFTNESLNQVLYLGVNKDNEKTIPATVKSKSEGVPPADNDVDHEMHKKLLRLIDYNCDSINLDFLMKYSLECEPCIPEKYLKYVEEPITNKVQKLGFASSSSLSVNSLGSVASASDIPEGSEPSITVSKPISENSSPDDEIPLFNNNYFKINLSKYEDLYPTITDGDGDEKHNIVVDDDLTLRIDDFVADSDGSFTAAVSDQDETMDDDGLGIDVDDILNSDKFKNFTISDSGEIPRLSIDRKRSSFGLVSVNSTAAHSSHVVKYIPRFATMDKLIDLLLIDLKYFDEDYTLDLTEYRFVFMLTYSSFLTTRELLEKLAHRFVHSGNAVISVMKKQHLMKEGKYDPMIFGSFPNWDADPQTNLGELGDVNYELLLKIQINILKVLIVLINNFFPQFFNDFKNKKIMIKFLKLYSNEILQWYNSNKITKDLEKPFESLVSYYKRLKKSFVKKCYRPVELSKSEEFFSNELKILGSMNEVPINRNLPSFKNVHKIEKFLSKFNKMLAVFYKGITPESWFETFKILENSFVNHSLLSFNLQKPTISDESMVISNVFSYFETLHDSSSKDLVLNKLPLVFKMLFRVYFKFKSYILLQLCDISITMEERFERMKTLLVMLKITKLKMSDSQFVFEGDQKDIPSCIETALTNAIYSPESRYFSEMWVRAAQSLHRKEVANANSGFNIEWLLPQNLTHSDLSMPSESLLPCFGWIIENLISINKCPSYYRSKINFNKRYLIYKVIRELSIEEVDDNDIATNETKEFDFLLRLDESKVPSVQEMKQTIPQDRISRFLFRSILQAQHTILAVDNRKKSIRDARAHLEIPSTPSHAQVTRKSSSNALKRQSLSYKTNSSSRFKISGLFSKSRTFGLNSNGSERVVLFQELPDPNTVIETKSKPTVIIQLKDKKIFPVYSLSNCFKIDSESGGGSFVFQAPTDSDSKDWLRKLCYANRHWFYSKQITARTNHDFTTFGVPLTLVCSRGKSNTPEFLDVIYELIEREGLKDVGIYRISTSITELANLKNEIDTIGYIDLKSKAVDVHSLTSCVKLYFRELPDAVLTDEVIESLYKLGQERPPKEAGDEKFDRAAYREVVNKLPFNHYETFKALLRHLNKVYNASEENRMTASNLATVIGPALTEASGLESLVTNFGMINYALERLIERYQEVFEDTE</sequence>
<evidence type="ECO:0000313" key="1">
    <source>
        <dbReference type="EMBL" id="QFZ25717.1"/>
    </source>
</evidence>
<keyword evidence="2" id="KW-1185">Reference proteome</keyword>